<protein>
    <recommendedName>
        <fullName evidence="10">Protein BYPASS-related protein</fullName>
    </recommendedName>
</protein>
<proteinExistence type="inferred from homology"/>
<accession>A0ABU6X4M8</accession>
<keyword evidence="3 7" id="KW-1133">Transmembrane helix</keyword>
<dbReference type="EMBL" id="JASCZI010211450">
    <property type="protein sequence ID" value="MED6191483.1"/>
    <property type="molecule type" value="Genomic_DNA"/>
</dbReference>
<keyword evidence="2 7" id="KW-0812">Transmembrane</keyword>
<evidence type="ECO:0000313" key="9">
    <source>
        <dbReference type="Proteomes" id="UP001341840"/>
    </source>
</evidence>
<feature type="compositionally biased region" description="Basic residues" evidence="6">
    <location>
        <begin position="99"/>
        <end position="108"/>
    </location>
</feature>
<dbReference type="Proteomes" id="UP001341840">
    <property type="component" value="Unassembled WGS sequence"/>
</dbReference>
<comment type="caution">
    <text evidence="8">The sequence shown here is derived from an EMBL/GenBank/DDBJ whole genome shotgun (WGS) entry which is preliminary data.</text>
</comment>
<sequence length="500" mass="56383">MTPNLEVVIVKATNHTNDPASEKYICEIQGGSWNVTEEIVVGEIQGSEYVTGGEEEEKEERQRWVKNGLGFGLFMSSKLERSVVYSKGAMTPSTQTALNKKKKTKKKMPATTENNHNQGSFLGRISIRRNQVMSMDGTQDTECEEMELFQRHVAERFTELHSSTDEPEAFLSIAWLRKLLDEFLCCEAEFKAVLLMGRDPYQIAKPPLDKLLPELLDRIIKSLDVCNAVSLGIDSLRNIQRLAEIVISSLDHTLIGDGQVRRAKKALSALLSAMLHEDKDGGLTKGTERSRSFGRRGNKDKDRSAAVPFRSLSWTMPKNWSAAKQIHMMSSNLAAPRGNESSGLALPVFIMNTVLVFVLWTLIAALPCQERNGLGSHFQLPKNLSWAQPMSGLQERIAEEWKKKEKKGTVGLLEEMQKMEKIAQGLLDFTESFQFPAEAEKLEEVRTQVEELGDMCRKMDEGLEPLQMQIREVFHRVLRTRTEFLHVLDQAAKLNTPTTS</sequence>
<reference evidence="8 9" key="1">
    <citation type="journal article" date="2023" name="Plants (Basel)">
        <title>Bridging the Gap: Combining Genomics and Transcriptomics Approaches to Understand Stylosanthes scabra, an Orphan Legume from the Brazilian Caatinga.</title>
        <authorList>
            <person name="Ferreira-Neto J.R.C."/>
            <person name="da Silva M.D."/>
            <person name="Binneck E."/>
            <person name="de Melo N.F."/>
            <person name="da Silva R.H."/>
            <person name="de Melo A.L.T.M."/>
            <person name="Pandolfi V."/>
            <person name="Bustamante F.O."/>
            <person name="Brasileiro-Vidal A.C."/>
            <person name="Benko-Iseppon A.M."/>
        </authorList>
    </citation>
    <scope>NUCLEOTIDE SEQUENCE [LARGE SCALE GENOMIC DNA]</scope>
    <source>
        <tissue evidence="8">Leaves</tissue>
    </source>
</reference>
<evidence type="ECO:0000256" key="5">
    <source>
        <dbReference type="ARBA" id="ARBA00035114"/>
    </source>
</evidence>
<evidence type="ECO:0000256" key="2">
    <source>
        <dbReference type="ARBA" id="ARBA00022692"/>
    </source>
</evidence>
<evidence type="ECO:0000256" key="4">
    <source>
        <dbReference type="ARBA" id="ARBA00023136"/>
    </source>
</evidence>
<evidence type="ECO:0000256" key="6">
    <source>
        <dbReference type="SAM" id="MobiDB-lite"/>
    </source>
</evidence>
<dbReference type="InterPro" id="IPR008511">
    <property type="entry name" value="ROH1-like"/>
</dbReference>
<evidence type="ECO:0000256" key="7">
    <source>
        <dbReference type="SAM" id="Phobius"/>
    </source>
</evidence>
<gene>
    <name evidence="8" type="ORF">PIB30_000583</name>
</gene>
<evidence type="ECO:0008006" key="10">
    <source>
        <dbReference type="Google" id="ProtNLM"/>
    </source>
</evidence>
<keyword evidence="4 7" id="KW-0472">Membrane</keyword>
<dbReference type="PANTHER" id="PTHR31509">
    <property type="entry name" value="BPS1-LIKE PROTEIN"/>
    <property type="match status" value="1"/>
</dbReference>
<organism evidence="8 9">
    <name type="scientific">Stylosanthes scabra</name>
    <dbReference type="NCBI Taxonomy" id="79078"/>
    <lineage>
        <taxon>Eukaryota</taxon>
        <taxon>Viridiplantae</taxon>
        <taxon>Streptophyta</taxon>
        <taxon>Embryophyta</taxon>
        <taxon>Tracheophyta</taxon>
        <taxon>Spermatophyta</taxon>
        <taxon>Magnoliopsida</taxon>
        <taxon>eudicotyledons</taxon>
        <taxon>Gunneridae</taxon>
        <taxon>Pentapetalae</taxon>
        <taxon>rosids</taxon>
        <taxon>fabids</taxon>
        <taxon>Fabales</taxon>
        <taxon>Fabaceae</taxon>
        <taxon>Papilionoideae</taxon>
        <taxon>50 kb inversion clade</taxon>
        <taxon>dalbergioids sensu lato</taxon>
        <taxon>Dalbergieae</taxon>
        <taxon>Pterocarpus clade</taxon>
        <taxon>Stylosanthes</taxon>
    </lineage>
</organism>
<evidence type="ECO:0000313" key="8">
    <source>
        <dbReference type="EMBL" id="MED6191483.1"/>
    </source>
</evidence>
<comment type="similarity">
    <text evidence="5">Belongs to the ROH1 family.</text>
</comment>
<comment type="subcellular location">
    <subcellularLocation>
        <location evidence="1">Membrane</location>
        <topology evidence="1">Single-pass membrane protein</topology>
    </subcellularLocation>
</comment>
<evidence type="ECO:0000256" key="3">
    <source>
        <dbReference type="ARBA" id="ARBA00022989"/>
    </source>
</evidence>
<feature type="region of interest" description="Disordered" evidence="6">
    <location>
        <begin position="94"/>
        <end position="118"/>
    </location>
</feature>
<feature type="region of interest" description="Disordered" evidence="6">
    <location>
        <begin position="281"/>
        <end position="304"/>
    </location>
</feature>
<keyword evidence="9" id="KW-1185">Reference proteome</keyword>
<dbReference type="Pfam" id="PF05633">
    <property type="entry name" value="ROH1-like"/>
    <property type="match status" value="1"/>
</dbReference>
<evidence type="ECO:0000256" key="1">
    <source>
        <dbReference type="ARBA" id="ARBA00004167"/>
    </source>
</evidence>
<name>A0ABU6X4M8_9FABA</name>
<feature type="transmembrane region" description="Helical" evidence="7">
    <location>
        <begin position="344"/>
        <end position="366"/>
    </location>
</feature>